<name>A0A6A1UYI8_9ROSI</name>
<protein>
    <submittedName>
        <fullName evidence="1">Uncharacterized protein</fullName>
    </submittedName>
</protein>
<dbReference type="Proteomes" id="UP000516437">
    <property type="component" value="Chromosome 7"/>
</dbReference>
<dbReference type="EMBL" id="RXIC02000025">
    <property type="protein sequence ID" value="KAB1205504.1"/>
    <property type="molecule type" value="Genomic_DNA"/>
</dbReference>
<sequence length="106" mass="11853">MRTLNALLNRVLDPPHEFPQPGTSSRMIQLKYCESNDSVRDMHDMIMNDRLTMDHSERSITNVGGQTQRPAGADNFLVELRGSIRDSGADAFVVHGAPMPLDRFGK</sequence>
<comment type="caution">
    <text evidence="1">The sequence shown here is derived from an EMBL/GenBank/DDBJ whole genome shotgun (WGS) entry which is preliminary data.</text>
</comment>
<evidence type="ECO:0000313" key="1">
    <source>
        <dbReference type="EMBL" id="KAB1205504.1"/>
    </source>
</evidence>
<organism evidence="1 2">
    <name type="scientific">Morella rubra</name>
    <name type="common">Chinese bayberry</name>
    <dbReference type="NCBI Taxonomy" id="262757"/>
    <lineage>
        <taxon>Eukaryota</taxon>
        <taxon>Viridiplantae</taxon>
        <taxon>Streptophyta</taxon>
        <taxon>Embryophyta</taxon>
        <taxon>Tracheophyta</taxon>
        <taxon>Spermatophyta</taxon>
        <taxon>Magnoliopsida</taxon>
        <taxon>eudicotyledons</taxon>
        <taxon>Gunneridae</taxon>
        <taxon>Pentapetalae</taxon>
        <taxon>rosids</taxon>
        <taxon>fabids</taxon>
        <taxon>Fagales</taxon>
        <taxon>Myricaceae</taxon>
        <taxon>Morella</taxon>
    </lineage>
</organism>
<proteinExistence type="predicted"/>
<keyword evidence="2" id="KW-1185">Reference proteome</keyword>
<reference evidence="1 2" key="1">
    <citation type="journal article" date="2019" name="Plant Biotechnol. J.">
        <title>The red bayberry genome and genetic basis of sex determination.</title>
        <authorList>
            <person name="Jia H.M."/>
            <person name="Jia H.J."/>
            <person name="Cai Q.L."/>
            <person name="Wang Y."/>
            <person name="Zhao H.B."/>
            <person name="Yang W.F."/>
            <person name="Wang G.Y."/>
            <person name="Li Y.H."/>
            <person name="Zhan D.L."/>
            <person name="Shen Y.T."/>
            <person name="Niu Q.F."/>
            <person name="Chang L."/>
            <person name="Qiu J."/>
            <person name="Zhao L."/>
            <person name="Xie H.B."/>
            <person name="Fu W.Y."/>
            <person name="Jin J."/>
            <person name="Li X.W."/>
            <person name="Jiao Y."/>
            <person name="Zhou C.C."/>
            <person name="Tu T."/>
            <person name="Chai C.Y."/>
            <person name="Gao J.L."/>
            <person name="Fan L.J."/>
            <person name="van de Weg E."/>
            <person name="Wang J.Y."/>
            <person name="Gao Z.S."/>
        </authorList>
    </citation>
    <scope>NUCLEOTIDE SEQUENCE [LARGE SCALE GENOMIC DNA]</scope>
    <source>
        <tissue evidence="1">Leaves</tissue>
    </source>
</reference>
<gene>
    <name evidence="1" type="ORF">CJ030_MR7G025997</name>
</gene>
<accession>A0A6A1UYI8</accession>
<dbReference type="AlphaFoldDB" id="A0A6A1UYI8"/>
<evidence type="ECO:0000313" key="2">
    <source>
        <dbReference type="Proteomes" id="UP000516437"/>
    </source>
</evidence>